<dbReference type="EMBL" id="QJKJ01009517">
    <property type="protein sequence ID" value="RDX76404.1"/>
    <property type="molecule type" value="Genomic_DNA"/>
</dbReference>
<evidence type="ECO:0000313" key="1">
    <source>
        <dbReference type="EMBL" id="RDX76404.1"/>
    </source>
</evidence>
<dbReference type="OrthoDB" id="1741921at2759"/>
<reference evidence="1" key="1">
    <citation type="submission" date="2018-05" db="EMBL/GenBank/DDBJ databases">
        <title>Draft genome of Mucuna pruriens seed.</title>
        <authorList>
            <person name="Nnadi N.E."/>
            <person name="Vos R."/>
            <person name="Hasami M.H."/>
            <person name="Devisetty U.K."/>
            <person name="Aguiy J.C."/>
        </authorList>
    </citation>
    <scope>NUCLEOTIDE SEQUENCE [LARGE SCALE GENOMIC DNA]</scope>
    <source>
        <strain evidence="1">JCA_2017</strain>
    </source>
</reference>
<dbReference type="Proteomes" id="UP000257109">
    <property type="component" value="Unassembled WGS sequence"/>
</dbReference>
<dbReference type="Gene3D" id="3.30.420.10">
    <property type="entry name" value="Ribonuclease H-like superfamily/Ribonuclease H"/>
    <property type="match status" value="1"/>
</dbReference>
<dbReference type="GO" id="GO:0003676">
    <property type="term" value="F:nucleic acid binding"/>
    <property type="evidence" value="ECO:0007669"/>
    <property type="project" value="InterPro"/>
</dbReference>
<keyword evidence="2" id="KW-1185">Reference proteome</keyword>
<organism evidence="1 2">
    <name type="scientific">Mucuna pruriens</name>
    <name type="common">Velvet bean</name>
    <name type="synonym">Dolichos pruriens</name>
    <dbReference type="NCBI Taxonomy" id="157652"/>
    <lineage>
        <taxon>Eukaryota</taxon>
        <taxon>Viridiplantae</taxon>
        <taxon>Streptophyta</taxon>
        <taxon>Embryophyta</taxon>
        <taxon>Tracheophyta</taxon>
        <taxon>Spermatophyta</taxon>
        <taxon>Magnoliopsida</taxon>
        <taxon>eudicotyledons</taxon>
        <taxon>Gunneridae</taxon>
        <taxon>Pentapetalae</taxon>
        <taxon>rosids</taxon>
        <taxon>fabids</taxon>
        <taxon>Fabales</taxon>
        <taxon>Fabaceae</taxon>
        <taxon>Papilionoideae</taxon>
        <taxon>50 kb inversion clade</taxon>
        <taxon>NPAAA clade</taxon>
        <taxon>indigoferoid/millettioid clade</taxon>
        <taxon>Phaseoleae</taxon>
        <taxon>Mucuna</taxon>
    </lineage>
</organism>
<name>A0A371FDN3_MUCPR</name>
<evidence type="ECO:0000313" key="2">
    <source>
        <dbReference type="Proteomes" id="UP000257109"/>
    </source>
</evidence>
<dbReference type="PANTHER" id="PTHR35046">
    <property type="entry name" value="ZINC KNUCKLE (CCHC-TYPE) FAMILY PROTEIN"/>
    <property type="match status" value="1"/>
</dbReference>
<sequence>MIGLPTSSCSSIEDRRSPSSLSHQRIFQEIFPKDILCGLPPIRGIEHQIDSTMGATLPNNAAYKANLEESTSFPIWTVSCIMLLLRCFVGGNLKTWEVWVPHIEFACNKVVNETTSHTHFKLVYGYNPLSPLDLVSLHVPSKTISKGLSKVQSMVRLHEIAMTFIERQGKKYVERVNSDRKGKFLQKFELLPQGARPFLVLKRINDNAYILDMSQEYGGSCTFNVLELSLFDA</sequence>
<dbReference type="InterPro" id="IPR036397">
    <property type="entry name" value="RNaseH_sf"/>
</dbReference>
<feature type="non-terminal residue" evidence="1">
    <location>
        <position position="1"/>
    </location>
</feature>
<proteinExistence type="predicted"/>
<feature type="non-terminal residue" evidence="1">
    <location>
        <position position="233"/>
    </location>
</feature>
<comment type="caution">
    <text evidence="1">The sequence shown here is derived from an EMBL/GenBank/DDBJ whole genome shotgun (WGS) entry which is preliminary data.</text>
</comment>
<dbReference type="AlphaFoldDB" id="A0A371FDN3"/>
<dbReference type="PANTHER" id="PTHR35046:SF9">
    <property type="entry name" value="RNA-DIRECTED DNA POLYMERASE"/>
    <property type="match status" value="1"/>
</dbReference>
<protein>
    <submittedName>
        <fullName evidence="1">Uncharacterized protein</fullName>
    </submittedName>
</protein>
<accession>A0A371FDN3</accession>
<gene>
    <name evidence="1" type="ORF">CR513_43608</name>
</gene>